<dbReference type="EMBL" id="JBHSDJ010000014">
    <property type="protein sequence ID" value="MFC4246669.1"/>
    <property type="molecule type" value="Genomic_DNA"/>
</dbReference>
<evidence type="ECO:0000313" key="2">
    <source>
        <dbReference type="EMBL" id="MFC4246669.1"/>
    </source>
</evidence>
<feature type="transmembrane region" description="Helical" evidence="1">
    <location>
        <begin position="15"/>
        <end position="37"/>
    </location>
</feature>
<keyword evidence="1" id="KW-0812">Transmembrane</keyword>
<feature type="transmembrane region" description="Helical" evidence="1">
    <location>
        <begin position="43"/>
        <end position="64"/>
    </location>
</feature>
<protein>
    <submittedName>
        <fullName evidence="2">Uncharacterized protein</fullName>
    </submittedName>
</protein>
<reference evidence="2 3" key="1">
    <citation type="journal article" date="2014" name="Int. J. Syst. Evol. Microbiol.">
        <title>Complete genome sequence of Corynebacterium casei LMG S-19264T (=DSM 44701T), isolated from a smear-ripened cheese.</title>
        <authorList>
            <consortium name="US DOE Joint Genome Institute (JGI-PGF)"/>
            <person name="Walter F."/>
            <person name="Albersmeier A."/>
            <person name="Kalinowski J."/>
            <person name="Ruckert C."/>
        </authorList>
    </citation>
    <scope>NUCLEOTIDE SEQUENCE [LARGE SCALE GENOMIC DNA]</scope>
    <source>
        <strain evidence="2 3">IBRC-M 10912</strain>
    </source>
</reference>
<comment type="caution">
    <text evidence="2">The sequence shown here is derived from an EMBL/GenBank/DDBJ whole genome shotgun (WGS) entry which is preliminary data.</text>
</comment>
<dbReference type="AlphaFoldDB" id="A0ABD5NY96"/>
<dbReference type="GeneID" id="71856424"/>
<sequence>MVADTLTALSQRDEAFWIGLGLLVAGALVSSFTQISNPPVGEVLGILGATALAVRLLVGLYEIFRTSAEAGRMGYREGRDN</sequence>
<keyword evidence="1" id="KW-0472">Membrane</keyword>
<evidence type="ECO:0000256" key="1">
    <source>
        <dbReference type="SAM" id="Phobius"/>
    </source>
</evidence>
<evidence type="ECO:0000313" key="3">
    <source>
        <dbReference type="Proteomes" id="UP001595821"/>
    </source>
</evidence>
<keyword evidence="1" id="KW-1133">Transmembrane helix</keyword>
<proteinExistence type="predicted"/>
<gene>
    <name evidence="2" type="ORF">ACFOZ7_06615</name>
</gene>
<accession>A0ABD5NY96</accession>
<dbReference type="RefSeq" id="WP_246975559.1">
    <property type="nucleotide sequence ID" value="NZ_CP095398.1"/>
</dbReference>
<name>A0ABD5NY96_9EURY</name>
<dbReference type="Proteomes" id="UP001595821">
    <property type="component" value="Unassembled WGS sequence"/>
</dbReference>
<organism evidence="2 3">
    <name type="scientific">Natribaculum luteum</name>
    <dbReference type="NCBI Taxonomy" id="1586232"/>
    <lineage>
        <taxon>Archaea</taxon>
        <taxon>Methanobacteriati</taxon>
        <taxon>Methanobacteriota</taxon>
        <taxon>Stenosarchaea group</taxon>
        <taxon>Halobacteria</taxon>
        <taxon>Halobacteriales</taxon>
        <taxon>Natrialbaceae</taxon>
        <taxon>Natribaculum</taxon>
    </lineage>
</organism>